<accession>A0ACB8CNE3</accession>
<protein>
    <submittedName>
        <fullName evidence="1">Uncharacterized protein</fullName>
    </submittedName>
</protein>
<dbReference type="EMBL" id="CM023474">
    <property type="protein sequence ID" value="KAH7948666.1"/>
    <property type="molecule type" value="Genomic_DNA"/>
</dbReference>
<name>A0ACB8CNE3_DERSI</name>
<dbReference type="Proteomes" id="UP000821865">
    <property type="component" value="Chromosome 5"/>
</dbReference>
<gene>
    <name evidence="1" type="ORF">HPB49_000398</name>
</gene>
<evidence type="ECO:0000313" key="1">
    <source>
        <dbReference type="EMBL" id="KAH7948666.1"/>
    </source>
</evidence>
<keyword evidence="2" id="KW-1185">Reference proteome</keyword>
<reference evidence="1" key="1">
    <citation type="submission" date="2020-05" db="EMBL/GenBank/DDBJ databases">
        <title>Large-scale comparative analyses of tick genomes elucidate their genetic diversity and vector capacities.</title>
        <authorList>
            <person name="Jia N."/>
            <person name="Wang J."/>
            <person name="Shi W."/>
            <person name="Du L."/>
            <person name="Sun Y."/>
            <person name="Zhan W."/>
            <person name="Jiang J."/>
            <person name="Wang Q."/>
            <person name="Zhang B."/>
            <person name="Ji P."/>
            <person name="Sakyi L.B."/>
            <person name="Cui X."/>
            <person name="Yuan T."/>
            <person name="Jiang B."/>
            <person name="Yang W."/>
            <person name="Lam T.T.-Y."/>
            <person name="Chang Q."/>
            <person name="Ding S."/>
            <person name="Wang X."/>
            <person name="Zhu J."/>
            <person name="Ruan X."/>
            <person name="Zhao L."/>
            <person name="Wei J."/>
            <person name="Que T."/>
            <person name="Du C."/>
            <person name="Cheng J."/>
            <person name="Dai P."/>
            <person name="Han X."/>
            <person name="Huang E."/>
            <person name="Gao Y."/>
            <person name="Liu J."/>
            <person name="Shao H."/>
            <person name="Ye R."/>
            <person name="Li L."/>
            <person name="Wei W."/>
            <person name="Wang X."/>
            <person name="Wang C."/>
            <person name="Yang T."/>
            <person name="Huo Q."/>
            <person name="Li W."/>
            <person name="Guo W."/>
            <person name="Chen H."/>
            <person name="Zhou L."/>
            <person name="Ni X."/>
            <person name="Tian J."/>
            <person name="Zhou Y."/>
            <person name="Sheng Y."/>
            <person name="Liu T."/>
            <person name="Pan Y."/>
            <person name="Xia L."/>
            <person name="Li J."/>
            <person name="Zhao F."/>
            <person name="Cao W."/>
        </authorList>
    </citation>
    <scope>NUCLEOTIDE SEQUENCE</scope>
    <source>
        <strain evidence="1">Dsil-2018</strain>
    </source>
</reference>
<sequence>MLGSSECRYSRGFQLPKAFRAQQWQWTARSIASYAFVLPLLQKYTVRPSIWLLRHRGDNLDRRPDFSCYHVTDLRTRGVKRTGGSWILRFSGTAVAVDGTQHRFLRICFATVAVDALSEAVKGISNIEASIQLLSDKYDEILEKTDSQGTEIAALRKRVERLESETSPNTQEVKAQLNELEQYSRRQNIEIHGMQKEENENLLDKMNCLARTLELPELSDSDLHSLHRLHPRAGKMPVEELIVSWFITRVGSSRRAEEEVACLLWLGLSPAPYVVPFYVEGTTAMTGRNTRAPRPREDPR</sequence>
<organism evidence="1 2">
    <name type="scientific">Dermacentor silvarum</name>
    <name type="common">Tick</name>
    <dbReference type="NCBI Taxonomy" id="543639"/>
    <lineage>
        <taxon>Eukaryota</taxon>
        <taxon>Metazoa</taxon>
        <taxon>Ecdysozoa</taxon>
        <taxon>Arthropoda</taxon>
        <taxon>Chelicerata</taxon>
        <taxon>Arachnida</taxon>
        <taxon>Acari</taxon>
        <taxon>Parasitiformes</taxon>
        <taxon>Ixodida</taxon>
        <taxon>Ixodoidea</taxon>
        <taxon>Ixodidae</taxon>
        <taxon>Rhipicephalinae</taxon>
        <taxon>Dermacentor</taxon>
    </lineage>
</organism>
<proteinExistence type="predicted"/>
<evidence type="ECO:0000313" key="2">
    <source>
        <dbReference type="Proteomes" id="UP000821865"/>
    </source>
</evidence>
<comment type="caution">
    <text evidence="1">The sequence shown here is derived from an EMBL/GenBank/DDBJ whole genome shotgun (WGS) entry which is preliminary data.</text>
</comment>